<evidence type="ECO:0000256" key="2">
    <source>
        <dbReference type="SAM" id="SignalP"/>
    </source>
</evidence>
<feature type="compositionally biased region" description="Polar residues" evidence="1">
    <location>
        <begin position="45"/>
        <end position="54"/>
    </location>
</feature>
<keyword evidence="2" id="KW-0732">Signal</keyword>
<evidence type="ECO:0000256" key="1">
    <source>
        <dbReference type="SAM" id="MobiDB-lite"/>
    </source>
</evidence>
<name>A0ABM3WFL5_ERIEU</name>
<feature type="region of interest" description="Disordered" evidence="1">
    <location>
        <begin position="45"/>
        <end position="79"/>
    </location>
</feature>
<feature type="chain" id="PRO_5045155683" evidence="2">
    <location>
        <begin position="20"/>
        <end position="111"/>
    </location>
</feature>
<protein>
    <submittedName>
        <fullName evidence="4">Cytosolic carboxypeptidase 4-like</fullName>
    </submittedName>
</protein>
<dbReference type="GeneID" id="132534867"/>
<gene>
    <name evidence="4" type="primary">LOC132534867</name>
</gene>
<reference evidence="4" key="1">
    <citation type="submission" date="2025-08" db="UniProtKB">
        <authorList>
            <consortium name="RefSeq"/>
        </authorList>
    </citation>
    <scope>IDENTIFICATION</scope>
</reference>
<evidence type="ECO:0000313" key="4">
    <source>
        <dbReference type="RefSeq" id="XP_060035364.1"/>
    </source>
</evidence>
<accession>A0ABM3WFL5</accession>
<dbReference type="Proteomes" id="UP001652624">
    <property type="component" value="Chromosome 20"/>
</dbReference>
<evidence type="ECO:0000313" key="3">
    <source>
        <dbReference type="Proteomes" id="UP001652624"/>
    </source>
</evidence>
<feature type="signal peptide" evidence="2">
    <location>
        <begin position="1"/>
        <end position="19"/>
    </location>
</feature>
<feature type="compositionally biased region" description="Acidic residues" evidence="1">
    <location>
        <begin position="56"/>
        <end position="75"/>
    </location>
</feature>
<dbReference type="RefSeq" id="XP_060035364.1">
    <property type="nucleotide sequence ID" value="XM_060179381.1"/>
</dbReference>
<organism evidence="3 4">
    <name type="scientific">Erinaceus europaeus</name>
    <name type="common">Western European hedgehog</name>
    <dbReference type="NCBI Taxonomy" id="9365"/>
    <lineage>
        <taxon>Eukaryota</taxon>
        <taxon>Metazoa</taxon>
        <taxon>Chordata</taxon>
        <taxon>Craniata</taxon>
        <taxon>Vertebrata</taxon>
        <taxon>Euteleostomi</taxon>
        <taxon>Mammalia</taxon>
        <taxon>Eutheria</taxon>
        <taxon>Laurasiatheria</taxon>
        <taxon>Eulipotyphla</taxon>
        <taxon>Erinaceidae</taxon>
        <taxon>Erinaceinae</taxon>
        <taxon>Erinaceus</taxon>
    </lineage>
</organism>
<keyword evidence="3" id="KW-1185">Reference proteome</keyword>
<sequence length="111" mass="12053">MGAMFCLGLLFLELKSASCSHQFLSRAVTLLDAHRDALDYHLQRSSSRAGSTLAQELDDEPPCLEEIDYSGDSDQEGSLSELDRHIQECAFYQDEGPAAEEGAGQGGRGTK</sequence>
<proteinExistence type="predicted"/>